<dbReference type="AlphaFoldDB" id="A0A2N3YHC7"/>
<dbReference type="InterPro" id="IPR041359">
    <property type="entry name" value="MetOD1"/>
</dbReference>
<dbReference type="Gene3D" id="3.30.565.10">
    <property type="entry name" value="Histidine kinase-like ATPase, C-terminal domain"/>
    <property type="match status" value="1"/>
</dbReference>
<feature type="region of interest" description="Disordered" evidence="2">
    <location>
        <begin position="1"/>
        <end position="32"/>
    </location>
</feature>
<evidence type="ECO:0000313" key="6">
    <source>
        <dbReference type="Proteomes" id="UP000233781"/>
    </source>
</evidence>
<evidence type="ECO:0000256" key="2">
    <source>
        <dbReference type="SAM" id="MobiDB-lite"/>
    </source>
</evidence>
<reference evidence="5 6" key="1">
    <citation type="submission" date="2017-12" db="EMBL/GenBank/DDBJ databases">
        <title>Sequencing the genomes of 1000 Actinobacteria strains.</title>
        <authorList>
            <person name="Klenk H.-P."/>
        </authorList>
    </citation>
    <scope>NUCLEOTIDE SEQUENCE [LARGE SCALE GENOMIC DNA]</scope>
    <source>
        <strain evidence="5 6">DSM 12806</strain>
    </source>
</reference>
<dbReference type="Proteomes" id="UP000233781">
    <property type="component" value="Unassembled WGS sequence"/>
</dbReference>
<organism evidence="5 6">
    <name type="scientific">Phycicoccus duodecadis</name>
    <dbReference type="NCBI Taxonomy" id="173053"/>
    <lineage>
        <taxon>Bacteria</taxon>
        <taxon>Bacillati</taxon>
        <taxon>Actinomycetota</taxon>
        <taxon>Actinomycetes</taxon>
        <taxon>Micrococcales</taxon>
        <taxon>Intrasporangiaceae</taxon>
        <taxon>Phycicoccus</taxon>
    </lineage>
</organism>
<feature type="region of interest" description="Disordered" evidence="2">
    <location>
        <begin position="170"/>
        <end position="204"/>
    </location>
</feature>
<dbReference type="GO" id="GO:0004674">
    <property type="term" value="F:protein serine/threonine kinase activity"/>
    <property type="evidence" value="ECO:0007669"/>
    <property type="project" value="UniProtKB-KW"/>
</dbReference>
<proteinExistence type="predicted"/>
<dbReference type="CDD" id="cd16936">
    <property type="entry name" value="HATPase_RsbW-like"/>
    <property type="match status" value="1"/>
</dbReference>
<evidence type="ECO:0000256" key="1">
    <source>
        <dbReference type="ARBA" id="ARBA00022527"/>
    </source>
</evidence>
<keyword evidence="5" id="KW-0418">Kinase</keyword>
<accession>A0A2N3YHC7</accession>
<comment type="caution">
    <text evidence="5">The sequence shown here is derived from an EMBL/GenBank/DDBJ whole genome shotgun (WGS) entry which is preliminary data.</text>
</comment>
<dbReference type="InterPro" id="IPR003594">
    <property type="entry name" value="HATPase_dom"/>
</dbReference>
<dbReference type="Pfam" id="PF13581">
    <property type="entry name" value="HATPase_c_2"/>
    <property type="match status" value="1"/>
</dbReference>
<gene>
    <name evidence="5" type="ORF">ATL31_1037</name>
</gene>
<dbReference type="EMBL" id="PJNE01000001">
    <property type="protein sequence ID" value="PKW26231.1"/>
    <property type="molecule type" value="Genomic_DNA"/>
</dbReference>
<name>A0A2N3YHC7_9MICO</name>
<dbReference type="PANTHER" id="PTHR35526:SF3">
    <property type="entry name" value="ANTI-SIGMA-F FACTOR RSBW"/>
    <property type="match status" value="1"/>
</dbReference>
<sequence length="369" mass="38777">MAAAPGVRVGRPESRSLDGPNCSGRSPPSARATGQTAFVDWYLDRPEEIAAVRHELVAYLTRHAVSGSDAGIADAELISSEAMGNALRHTAGPTWVSLSWGGEHPVLSVYDLGEGFDPDLLVAASEPDPGHAGLDDEDEFRESGRGLLIMRTLSPEARASVRAGGGMLFQTPLPVRRQPTVSHDPPRRRTGVLPSPDEAEPGGGFGKEAFLRAIVVQLAQAVEGQQGPQAAEAAVAQVGMDVGGQMEAEFRAATDTVGRMTPEQMGTCYVRLKHAIDGRFSVVEAGPDRIVLENRACPFGEAVLRAPALCRMTSSVFGGIAARNSPAGASVVLEERIALGDPGCRVTVHLGPPPPESVPFAHRYGGSEA</sequence>
<feature type="domain" description="Metanogen output" evidence="4">
    <location>
        <begin position="214"/>
        <end position="348"/>
    </location>
</feature>
<dbReference type="InterPro" id="IPR050267">
    <property type="entry name" value="Anti-sigma-factor_SerPK"/>
</dbReference>
<evidence type="ECO:0000313" key="5">
    <source>
        <dbReference type="EMBL" id="PKW26231.1"/>
    </source>
</evidence>
<evidence type="ECO:0000259" key="4">
    <source>
        <dbReference type="Pfam" id="PF18546"/>
    </source>
</evidence>
<evidence type="ECO:0000259" key="3">
    <source>
        <dbReference type="Pfam" id="PF13581"/>
    </source>
</evidence>
<protein>
    <submittedName>
        <fullName evidence="5">Histidine kinase-like protein</fullName>
    </submittedName>
</protein>
<keyword evidence="1" id="KW-0723">Serine/threonine-protein kinase</keyword>
<dbReference type="PANTHER" id="PTHR35526">
    <property type="entry name" value="ANTI-SIGMA-F FACTOR RSBW-RELATED"/>
    <property type="match status" value="1"/>
</dbReference>
<keyword evidence="6" id="KW-1185">Reference proteome</keyword>
<keyword evidence="5" id="KW-0808">Transferase</keyword>
<dbReference type="Pfam" id="PF18546">
    <property type="entry name" value="MetOD1"/>
    <property type="match status" value="1"/>
</dbReference>
<dbReference type="SUPFAM" id="SSF55874">
    <property type="entry name" value="ATPase domain of HSP90 chaperone/DNA topoisomerase II/histidine kinase"/>
    <property type="match status" value="1"/>
</dbReference>
<dbReference type="InterPro" id="IPR036890">
    <property type="entry name" value="HATPase_C_sf"/>
</dbReference>
<feature type="domain" description="Histidine kinase/HSP90-like ATPase" evidence="3">
    <location>
        <begin position="45"/>
        <end position="163"/>
    </location>
</feature>